<dbReference type="EMBL" id="MK838116">
    <property type="protein sequence ID" value="QDH47079.1"/>
    <property type="molecule type" value="Genomic_DNA"/>
</dbReference>
<protein>
    <submittedName>
        <fullName evidence="1">Uncharacterized protein</fullName>
    </submittedName>
</protein>
<accession>A0A514A1B8</accession>
<name>A0A514A1B8_9CAUD</name>
<dbReference type="Proteomes" id="UP000318420">
    <property type="component" value="Segment"/>
</dbReference>
<sequence length="337" mass="38323">MENNMKLLVAALFGISLGSSNIDTVKSFSPDKEQRWNIEQITEAMKHCSEKLWEEVNTGNNVEVVFTCKVNPRIIQTVNDVMAAQLKKDAIRVEKEATSQAQRVTVKVEEVMAELNEHNPEEDVALFDEWAPKAVALLKNHPNELSYFRNNINGDVQHYDAETIAKYPEYKFLNDVADINEGSKGVVHVGSIYQSYLVYQNYDRVLKELRPEGMSGVNDYIKTLEDDANQIADRLNTARNFVQDPATKLEEMTYEYRFLVIDNKVQLLRLFVGAQTGLGQYRVYDKTPGVSDEMMSSLQMGLLNPNNVPGDVEFFGTYRAAIKHFRGGTALKYWATK</sequence>
<organism evidence="1 2">
    <name type="scientific">Aeromonas phage LAh10</name>
    <dbReference type="NCBI Taxonomy" id="2591025"/>
    <lineage>
        <taxon>Viruses</taxon>
        <taxon>Duplodnaviria</taxon>
        <taxon>Heunggongvirae</taxon>
        <taxon>Uroviricota</taxon>
        <taxon>Caudoviricetes</taxon>
        <taxon>Chimalliviridae</taxon>
        <taxon>Ludhianavirus</taxon>
        <taxon>Ludhianavirus LAh10</taxon>
    </lineage>
</organism>
<reference evidence="1 2" key="1">
    <citation type="submission" date="2019-04" db="EMBL/GenBank/DDBJ databases">
        <title>Novel bacteriophages capable of disrupting biofilms from clinical strains of Aeromonas hydrophila with intrinsic antibiotic resistance.</title>
        <authorList>
            <person name="Kabwe M."/>
            <person name="Brown T.L."/>
            <person name="Speirs L."/>
            <person name="Ku H."/>
            <person name="Leach M."/>
            <person name="Chan H.T."/>
            <person name="Petrovski S."/>
            <person name="Lock P."/>
            <person name="Tucci J."/>
        </authorList>
    </citation>
    <scope>NUCLEOTIDE SEQUENCE [LARGE SCALE GENOMIC DNA]</scope>
</reference>
<gene>
    <name evidence="1" type="ORF">LAh10_115</name>
</gene>
<evidence type="ECO:0000313" key="2">
    <source>
        <dbReference type="Proteomes" id="UP000318420"/>
    </source>
</evidence>
<keyword evidence="2" id="KW-1185">Reference proteome</keyword>
<evidence type="ECO:0000313" key="1">
    <source>
        <dbReference type="EMBL" id="QDH47079.1"/>
    </source>
</evidence>
<proteinExistence type="predicted"/>